<evidence type="ECO:0000259" key="1">
    <source>
        <dbReference type="PROSITE" id="PS50250"/>
    </source>
</evidence>
<keyword evidence="3" id="KW-1185">Reference proteome</keyword>
<gene>
    <name evidence="2" type="ORF">COCSUDRAFT_58140</name>
</gene>
<dbReference type="PROSITE" id="PS50250">
    <property type="entry name" value="PCI"/>
    <property type="match status" value="1"/>
</dbReference>
<dbReference type="InterPro" id="IPR000717">
    <property type="entry name" value="PCI_dom"/>
</dbReference>
<dbReference type="PANTHER" id="PTHR12732:SF0">
    <property type="entry name" value="PCI DOMAIN-CONTAINING PROTEIN 2"/>
    <property type="match status" value="1"/>
</dbReference>
<evidence type="ECO:0000313" key="3">
    <source>
        <dbReference type="Proteomes" id="UP000007264"/>
    </source>
</evidence>
<dbReference type="SMART" id="SM00753">
    <property type="entry name" value="PAM"/>
    <property type="match status" value="1"/>
</dbReference>
<accession>I0YND7</accession>
<dbReference type="STRING" id="574566.I0YND7"/>
<dbReference type="Proteomes" id="UP000007264">
    <property type="component" value="Unassembled WGS sequence"/>
</dbReference>
<dbReference type="EMBL" id="AGSI01000017">
    <property type="protein sequence ID" value="EIE19906.1"/>
    <property type="molecule type" value="Genomic_DNA"/>
</dbReference>
<dbReference type="Pfam" id="PF01399">
    <property type="entry name" value="PCI"/>
    <property type="match status" value="1"/>
</dbReference>
<feature type="domain" description="PCI" evidence="1">
    <location>
        <begin position="180"/>
        <end position="366"/>
    </location>
</feature>
<dbReference type="RefSeq" id="XP_005644450.1">
    <property type="nucleotide sequence ID" value="XM_005644393.1"/>
</dbReference>
<dbReference type="OrthoDB" id="10252687at2759"/>
<dbReference type="GO" id="GO:0016973">
    <property type="term" value="P:poly(A)+ mRNA export from nucleus"/>
    <property type="evidence" value="ECO:0007669"/>
    <property type="project" value="TreeGrafter"/>
</dbReference>
<dbReference type="GO" id="GO:0003690">
    <property type="term" value="F:double-stranded DNA binding"/>
    <property type="evidence" value="ECO:0007669"/>
    <property type="project" value="InterPro"/>
</dbReference>
<sequence length="378" mass="42598">MSPGSKARSQPSWNPAATVRQQLRQSLSGSPWEELFPAHVAAVAALLDRKPGEAYTHLVASVQPFIKAFREDTDAWLIAPMYVMVHNVRQVACQADDEATRLGRKSDALENCGTQLQKCFAVAVQGAGNKSKKLATLEIIITLFKVYFRLNTLRLCKNLINAVNSRQFLPFESFPASQRVTYKYYTGRLAIFDENYDVAASDLAYAFEHCHRTAVANKARCAYYLIPVKMLLGELPQQAMLDKFGLHDYSPIVMAMKEGSVQGLDRCLQEHQIRFIQAGTYLLLEKLKNSVYRRLFRRVALLHKEQEPAKAAQVPLVKFQTALAWQGVDMEMDEVECIVANLIYRKFVKGYISHQHRVAVLSKADPFPPLSTATLTDP</sequence>
<comment type="caution">
    <text evidence="2">The sequence shown here is derived from an EMBL/GenBank/DDBJ whole genome shotgun (WGS) entry which is preliminary data.</text>
</comment>
<dbReference type="GO" id="GO:0070390">
    <property type="term" value="C:transcription export complex 2"/>
    <property type="evidence" value="ECO:0007669"/>
    <property type="project" value="TreeGrafter"/>
</dbReference>
<dbReference type="PANTHER" id="PTHR12732">
    <property type="entry name" value="UNCHARACTERIZED PROTEASOME COMPONENT REGION PCI-CONTAINING"/>
    <property type="match status" value="1"/>
</dbReference>
<dbReference type="GeneID" id="17037880"/>
<dbReference type="AlphaFoldDB" id="I0YND7"/>
<dbReference type="eggNOG" id="KOG2688">
    <property type="taxonomic scope" value="Eukaryota"/>
</dbReference>
<dbReference type="InterPro" id="IPR036388">
    <property type="entry name" value="WH-like_DNA-bd_sf"/>
</dbReference>
<organism evidence="2 3">
    <name type="scientific">Coccomyxa subellipsoidea (strain C-169)</name>
    <name type="common">Green microalga</name>
    <dbReference type="NCBI Taxonomy" id="574566"/>
    <lineage>
        <taxon>Eukaryota</taxon>
        <taxon>Viridiplantae</taxon>
        <taxon>Chlorophyta</taxon>
        <taxon>core chlorophytes</taxon>
        <taxon>Trebouxiophyceae</taxon>
        <taxon>Trebouxiophyceae incertae sedis</taxon>
        <taxon>Coccomyxaceae</taxon>
        <taxon>Coccomyxa</taxon>
        <taxon>Coccomyxa subellipsoidea</taxon>
    </lineage>
</organism>
<dbReference type="GO" id="GO:0003723">
    <property type="term" value="F:RNA binding"/>
    <property type="evidence" value="ECO:0007669"/>
    <property type="project" value="InterPro"/>
</dbReference>
<name>I0YND7_COCSC</name>
<dbReference type="Gene3D" id="1.10.10.10">
    <property type="entry name" value="Winged helix-like DNA-binding domain superfamily/Winged helix DNA-binding domain"/>
    <property type="match status" value="1"/>
</dbReference>
<reference evidence="2 3" key="1">
    <citation type="journal article" date="2012" name="Genome Biol.">
        <title>The genome of the polar eukaryotic microalga coccomyxa subellipsoidea reveals traits of cold adaptation.</title>
        <authorList>
            <person name="Blanc G."/>
            <person name="Agarkova I."/>
            <person name="Grimwood J."/>
            <person name="Kuo A."/>
            <person name="Brueggeman A."/>
            <person name="Dunigan D."/>
            <person name="Gurnon J."/>
            <person name="Ladunga I."/>
            <person name="Lindquist E."/>
            <person name="Lucas S."/>
            <person name="Pangilinan J."/>
            <person name="Proschold T."/>
            <person name="Salamov A."/>
            <person name="Schmutz J."/>
            <person name="Weeks D."/>
            <person name="Yamada T."/>
            <person name="Claverie J.M."/>
            <person name="Grigoriev I."/>
            <person name="Van Etten J."/>
            <person name="Lomsadze A."/>
            <person name="Borodovsky M."/>
        </authorList>
    </citation>
    <scope>NUCLEOTIDE SEQUENCE [LARGE SCALE GENOMIC DNA]</scope>
    <source>
        <strain evidence="2 3">C-169</strain>
    </source>
</reference>
<dbReference type="KEGG" id="csl:COCSUDRAFT_58140"/>
<protein>
    <recommendedName>
        <fullName evidence="1">PCI domain-containing protein</fullName>
    </recommendedName>
</protein>
<dbReference type="GO" id="GO:0000973">
    <property type="term" value="P:post-transcriptional tethering of RNA polymerase II gene DNA at nuclear periphery"/>
    <property type="evidence" value="ECO:0007669"/>
    <property type="project" value="TreeGrafter"/>
</dbReference>
<dbReference type="GO" id="GO:0006368">
    <property type="term" value="P:transcription elongation by RNA polymerase II"/>
    <property type="evidence" value="ECO:0007669"/>
    <property type="project" value="TreeGrafter"/>
</dbReference>
<dbReference type="InterPro" id="IPR045114">
    <property type="entry name" value="Csn12-like"/>
</dbReference>
<evidence type="ECO:0000313" key="2">
    <source>
        <dbReference type="EMBL" id="EIE19906.1"/>
    </source>
</evidence>
<proteinExistence type="predicted"/>
<dbReference type="FunFam" id="1.10.10.10:FF:000333">
    <property type="entry name" value="enhanced ethylene response protein 5"/>
    <property type="match status" value="1"/>
</dbReference>